<keyword evidence="1" id="KW-0051">Antiviral defense</keyword>
<evidence type="ECO:0000313" key="3">
    <source>
        <dbReference type="EMBL" id="QIK42543.1"/>
    </source>
</evidence>
<dbReference type="NCBIfam" id="TIGR01868">
    <property type="entry name" value="casD_Cas5e"/>
    <property type="match status" value="1"/>
</dbReference>
<dbReference type="AlphaFoldDB" id="A0A6G7VR42"/>
<geneLocation type="plasmid" evidence="3 4">
    <name>unnamed5</name>
</geneLocation>
<dbReference type="KEGG" id="mon:G8E03_16980"/>
<accession>A0A6G7VR42</accession>
<dbReference type="EMBL" id="CP049816">
    <property type="protein sequence ID" value="QIK42543.1"/>
    <property type="molecule type" value="Genomic_DNA"/>
</dbReference>
<feature type="region of interest" description="Disordered" evidence="2">
    <location>
        <begin position="1"/>
        <end position="27"/>
    </location>
</feature>
<reference evidence="3 4" key="1">
    <citation type="submission" date="2020-03" db="EMBL/GenBank/DDBJ databases">
        <title>Complete genome sequence of Monaibacterium sp. ALG8 with diverse plasmids.</title>
        <authorList>
            <person name="Sun C."/>
        </authorList>
    </citation>
    <scope>NUCLEOTIDE SEQUENCE [LARGE SCALE GENOMIC DNA]</scope>
    <source>
        <strain evidence="3 4">ALG8</strain>
        <plasmid evidence="3 4">unnamed5</plasmid>
    </source>
</reference>
<evidence type="ECO:0000256" key="2">
    <source>
        <dbReference type="SAM" id="MobiDB-lite"/>
    </source>
</evidence>
<dbReference type="Pfam" id="PF09704">
    <property type="entry name" value="Cas_Cas5d"/>
    <property type="match status" value="1"/>
</dbReference>
<evidence type="ECO:0000256" key="1">
    <source>
        <dbReference type="ARBA" id="ARBA00023118"/>
    </source>
</evidence>
<keyword evidence="3" id="KW-0614">Plasmid</keyword>
<gene>
    <name evidence="3" type="primary">cas5e</name>
    <name evidence="3" type="ORF">G8E03_16980</name>
</gene>
<dbReference type="Proteomes" id="UP000500791">
    <property type="component" value="Plasmid unnamed5"/>
</dbReference>
<protein>
    <submittedName>
        <fullName evidence="3">Type I-E CRISPR-associated protein Cas5/CasD</fullName>
    </submittedName>
</protein>
<dbReference type="InterPro" id="IPR013422">
    <property type="entry name" value="CRISPR-assoc_prot_Cas5_N"/>
</dbReference>
<name>A0A6G7VR42_9RHOB</name>
<dbReference type="Gene3D" id="3.30.70.2660">
    <property type="match status" value="1"/>
</dbReference>
<dbReference type="InterPro" id="IPR010147">
    <property type="entry name" value="CRISPR-assoc_prot_CasD"/>
</dbReference>
<dbReference type="GO" id="GO:0003723">
    <property type="term" value="F:RNA binding"/>
    <property type="evidence" value="ECO:0007669"/>
    <property type="project" value="InterPro"/>
</dbReference>
<dbReference type="InterPro" id="IPR021124">
    <property type="entry name" value="CRISPR-assoc_prot_Cas5"/>
</dbReference>
<dbReference type="GO" id="GO:0051607">
    <property type="term" value="P:defense response to virus"/>
    <property type="evidence" value="ECO:0007669"/>
    <property type="project" value="UniProtKB-KW"/>
</dbReference>
<sequence length="275" mass="29456">MLCHGGGTSRDVAGQWRPGRDDPWRAGGSGAVWRRNCRARRGAAGVTRWLILDLCGPMMAFGGVAVDQVGPVRDFPALSMITGLVANALGLDWRERQAHAQLQSRLVLASVVVEEPERVTDMQNAQLAAADKGWTTRNMPEGRDGGTYGAPHRRARAYLADGRVICVLRLKDMAGPDLDQVKTALQCPARPLFLGRKPCLPSRPVLGGEVAGQTAHEALKAALLAHGITGSLRAQWPMGQGPDDGAQDLADLRNWRTGLHGGRRAVQTGRIGAMA</sequence>
<evidence type="ECO:0000313" key="4">
    <source>
        <dbReference type="Proteomes" id="UP000500791"/>
    </source>
</evidence>
<organism evidence="3 4">
    <name type="scientific">Pontivivens nitratireducens</name>
    <dbReference type="NCBI Taxonomy" id="2758038"/>
    <lineage>
        <taxon>Bacteria</taxon>
        <taxon>Pseudomonadati</taxon>
        <taxon>Pseudomonadota</taxon>
        <taxon>Alphaproteobacteria</taxon>
        <taxon>Rhodobacterales</taxon>
        <taxon>Paracoccaceae</taxon>
        <taxon>Pontivivens</taxon>
    </lineage>
</organism>
<keyword evidence="4" id="KW-1185">Reference proteome</keyword>
<dbReference type="GO" id="GO:0043571">
    <property type="term" value="P:maintenance of CRISPR repeat elements"/>
    <property type="evidence" value="ECO:0007669"/>
    <property type="project" value="InterPro"/>
</dbReference>
<proteinExistence type="predicted"/>
<dbReference type="NCBIfam" id="TIGR02593">
    <property type="entry name" value="CRISPR_cas5"/>
    <property type="match status" value="1"/>
</dbReference>